<sequence>MFGSFKRDTGTTPRLAALDAVRARIMIADDDLTITYMNPAVVELMRDVEADLRRELPRFSLATLIGSNIDVFHKNPTHQRRMLAGLEKPHAATIQVGPHAFDLLVSPLRQDGRRLGYVVEWADAKERLLNLDFAAQMKAVDRAQAFIAFSLDGTVLDANENFLKAMGYTLAEIRGQKHAIFVEPAHRDSPEYKEFWAALRRGEAQVGQFRRVGKGGKPVWIEGSYSPILDVHGKVTKVVKFANDVTHQIALLADLKKLIDINFGEIDGAIDLSTREAGSAIQAAEETSSNVQMVAASAEELAASIAEIAHNMAKSRTATEDAFVQASAGGESTGQLTHAAQSMNGVVGLIQGIAGQINLLALNATIEAARAGDAGKGFAVVASEVKNLANQAAKATEQISREIEGIQATSATVAAALTAIRGAVEAVREHVAVTAAAVEEQSAVTRSMSANMQTAANAVQTVSGSITEIASAVHQAAGAVTKTKDAAAVLVR</sequence>
<dbReference type="SUPFAM" id="SSF58104">
    <property type="entry name" value="Methyl-accepting chemotaxis protein (MCP) signaling domain"/>
    <property type="match status" value="1"/>
</dbReference>
<dbReference type="RefSeq" id="WP_133288140.1">
    <property type="nucleotide sequence ID" value="NZ_SMSJ01000007.1"/>
</dbReference>
<organism evidence="6 7">
    <name type="scientific">Dankookia rubra</name>
    <dbReference type="NCBI Taxonomy" id="1442381"/>
    <lineage>
        <taxon>Bacteria</taxon>
        <taxon>Pseudomonadati</taxon>
        <taxon>Pseudomonadota</taxon>
        <taxon>Alphaproteobacteria</taxon>
        <taxon>Acetobacterales</taxon>
        <taxon>Roseomonadaceae</taxon>
        <taxon>Dankookia</taxon>
    </lineage>
</organism>
<evidence type="ECO:0000256" key="2">
    <source>
        <dbReference type="ARBA" id="ARBA00029447"/>
    </source>
</evidence>
<dbReference type="GO" id="GO:0004888">
    <property type="term" value="F:transmembrane signaling receptor activity"/>
    <property type="evidence" value="ECO:0007669"/>
    <property type="project" value="InterPro"/>
</dbReference>
<dbReference type="Gene3D" id="1.10.287.950">
    <property type="entry name" value="Methyl-accepting chemotaxis protein"/>
    <property type="match status" value="1"/>
</dbReference>
<dbReference type="Proteomes" id="UP000295096">
    <property type="component" value="Unassembled WGS sequence"/>
</dbReference>
<reference evidence="6 7" key="1">
    <citation type="journal article" date="2016" name="J. Microbiol.">
        <title>Dankookia rubra gen. nov., sp. nov., an alphaproteobacterium isolated from sediment of a shallow stream.</title>
        <authorList>
            <person name="Kim W.H."/>
            <person name="Kim D.H."/>
            <person name="Kang K."/>
            <person name="Ahn T.Y."/>
        </authorList>
    </citation>
    <scope>NUCLEOTIDE SEQUENCE [LARGE SCALE GENOMIC DNA]</scope>
    <source>
        <strain evidence="6 7">JCM30602</strain>
    </source>
</reference>
<dbReference type="InterPro" id="IPR013655">
    <property type="entry name" value="PAS_fold_3"/>
</dbReference>
<dbReference type="EMBL" id="SMSJ01000007">
    <property type="protein sequence ID" value="TDH62994.1"/>
    <property type="molecule type" value="Genomic_DNA"/>
</dbReference>
<dbReference type="CDD" id="cd00130">
    <property type="entry name" value="PAS"/>
    <property type="match status" value="1"/>
</dbReference>
<dbReference type="Gene3D" id="3.30.450.20">
    <property type="entry name" value="PAS domain"/>
    <property type="match status" value="2"/>
</dbReference>
<dbReference type="InterPro" id="IPR004089">
    <property type="entry name" value="MCPsignal_dom"/>
</dbReference>
<comment type="similarity">
    <text evidence="2">Belongs to the methyl-accepting chemotaxis (MCP) protein family.</text>
</comment>
<dbReference type="PANTHER" id="PTHR32089:SF112">
    <property type="entry name" value="LYSOZYME-LIKE PROTEIN-RELATED"/>
    <property type="match status" value="1"/>
</dbReference>
<keyword evidence="7" id="KW-1185">Reference proteome</keyword>
<dbReference type="GO" id="GO:0007165">
    <property type="term" value="P:signal transduction"/>
    <property type="evidence" value="ECO:0007669"/>
    <property type="project" value="UniProtKB-KW"/>
</dbReference>
<dbReference type="InterPro" id="IPR035965">
    <property type="entry name" value="PAS-like_dom_sf"/>
</dbReference>
<dbReference type="InterPro" id="IPR001610">
    <property type="entry name" value="PAC"/>
</dbReference>
<dbReference type="Pfam" id="PF08447">
    <property type="entry name" value="PAS_3"/>
    <property type="match status" value="1"/>
</dbReference>
<dbReference type="SMART" id="SM00086">
    <property type="entry name" value="PAC"/>
    <property type="match status" value="1"/>
</dbReference>
<evidence type="ECO:0000259" key="4">
    <source>
        <dbReference type="PROSITE" id="PS50111"/>
    </source>
</evidence>
<evidence type="ECO:0000313" key="7">
    <source>
        <dbReference type="Proteomes" id="UP000295096"/>
    </source>
</evidence>
<dbReference type="PROSITE" id="PS50111">
    <property type="entry name" value="CHEMOTAXIS_TRANSDUC_2"/>
    <property type="match status" value="1"/>
</dbReference>
<keyword evidence="1 3" id="KW-0807">Transducer</keyword>
<dbReference type="InterPro" id="IPR000014">
    <property type="entry name" value="PAS"/>
</dbReference>
<evidence type="ECO:0000259" key="5">
    <source>
        <dbReference type="PROSITE" id="PS50113"/>
    </source>
</evidence>
<dbReference type="SUPFAM" id="SSF55785">
    <property type="entry name" value="PYP-like sensor domain (PAS domain)"/>
    <property type="match status" value="1"/>
</dbReference>
<gene>
    <name evidence="6" type="ORF">E2C06_08330</name>
</gene>
<dbReference type="PROSITE" id="PS50113">
    <property type="entry name" value="PAC"/>
    <property type="match status" value="1"/>
</dbReference>
<evidence type="ECO:0000256" key="1">
    <source>
        <dbReference type="ARBA" id="ARBA00023224"/>
    </source>
</evidence>
<evidence type="ECO:0000313" key="6">
    <source>
        <dbReference type="EMBL" id="TDH62994.1"/>
    </source>
</evidence>
<dbReference type="GO" id="GO:0006935">
    <property type="term" value="P:chemotaxis"/>
    <property type="evidence" value="ECO:0007669"/>
    <property type="project" value="InterPro"/>
</dbReference>
<protein>
    <submittedName>
        <fullName evidence="6">PAS domain S-box protein</fullName>
    </submittedName>
</protein>
<dbReference type="PRINTS" id="PR00260">
    <property type="entry name" value="CHEMTRNSDUCR"/>
</dbReference>
<dbReference type="OrthoDB" id="9765776at2"/>
<feature type="domain" description="Methyl-accepting transducer" evidence="4">
    <location>
        <begin position="255"/>
        <end position="477"/>
    </location>
</feature>
<comment type="caution">
    <text evidence="6">The sequence shown here is derived from an EMBL/GenBank/DDBJ whole genome shotgun (WGS) entry which is preliminary data.</text>
</comment>
<accession>A0A4R5QHZ7</accession>
<feature type="domain" description="PAC" evidence="5">
    <location>
        <begin position="205"/>
        <end position="257"/>
    </location>
</feature>
<dbReference type="NCBIfam" id="TIGR00229">
    <property type="entry name" value="sensory_box"/>
    <property type="match status" value="1"/>
</dbReference>
<dbReference type="InterPro" id="IPR000700">
    <property type="entry name" value="PAS-assoc_C"/>
</dbReference>
<dbReference type="GO" id="GO:0016020">
    <property type="term" value="C:membrane"/>
    <property type="evidence" value="ECO:0007669"/>
    <property type="project" value="InterPro"/>
</dbReference>
<proteinExistence type="inferred from homology"/>
<dbReference type="Pfam" id="PF13188">
    <property type="entry name" value="PAS_8"/>
    <property type="match status" value="1"/>
</dbReference>
<dbReference type="InterPro" id="IPR004090">
    <property type="entry name" value="Chemotax_Me-accpt_rcpt"/>
</dbReference>
<dbReference type="Pfam" id="PF00015">
    <property type="entry name" value="MCPsignal"/>
    <property type="match status" value="1"/>
</dbReference>
<dbReference type="SMART" id="SM00283">
    <property type="entry name" value="MA"/>
    <property type="match status" value="1"/>
</dbReference>
<name>A0A4R5QHZ7_9PROT</name>
<evidence type="ECO:0000256" key="3">
    <source>
        <dbReference type="PROSITE-ProRule" id="PRU00284"/>
    </source>
</evidence>
<dbReference type="PANTHER" id="PTHR32089">
    <property type="entry name" value="METHYL-ACCEPTING CHEMOTAXIS PROTEIN MCPB"/>
    <property type="match status" value="1"/>
</dbReference>
<dbReference type="AlphaFoldDB" id="A0A4R5QHZ7"/>